<dbReference type="Gene3D" id="2.40.50.140">
    <property type="entry name" value="Nucleic acid-binding proteins"/>
    <property type="match status" value="1"/>
</dbReference>
<evidence type="ECO:0000313" key="6">
    <source>
        <dbReference type="Proteomes" id="UP000073816"/>
    </source>
</evidence>
<dbReference type="PROSITE" id="PS51857">
    <property type="entry name" value="CSD_2"/>
    <property type="match status" value="1"/>
</dbReference>
<reference evidence="6" key="1">
    <citation type="submission" date="2015-09" db="EMBL/GenBank/DDBJ databases">
        <title>Complete sequence of Algoriphagus sp. M8-2.</title>
        <authorList>
            <person name="Shintani M."/>
        </authorList>
    </citation>
    <scope>NUCLEOTIDE SEQUENCE [LARGE SCALE GENOMIC DNA]</scope>
    <source>
        <strain evidence="6">M8-2</strain>
    </source>
</reference>
<feature type="domain" description="CSD" evidence="4">
    <location>
        <begin position="1"/>
        <end position="62"/>
    </location>
</feature>
<dbReference type="PIRSF" id="PIRSF002599">
    <property type="entry name" value="Cold_shock_A"/>
    <property type="match status" value="1"/>
</dbReference>
<dbReference type="RefSeq" id="WP_067546102.1">
    <property type="nucleotide sequence ID" value="NZ_CP012836.1"/>
</dbReference>
<comment type="subcellular location">
    <subcellularLocation>
        <location evidence="1 3">Cytoplasm</location>
    </subcellularLocation>
</comment>
<dbReference type="KEGG" id="alm:AO498_08655"/>
<dbReference type="GO" id="GO:0005829">
    <property type="term" value="C:cytosol"/>
    <property type="evidence" value="ECO:0007669"/>
    <property type="project" value="UniProtKB-ARBA"/>
</dbReference>
<dbReference type="InterPro" id="IPR019844">
    <property type="entry name" value="CSD_CS"/>
</dbReference>
<evidence type="ECO:0000256" key="1">
    <source>
        <dbReference type="ARBA" id="ARBA00004496"/>
    </source>
</evidence>
<dbReference type="PATRIC" id="fig|1727163.4.peg.1807"/>
<dbReference type="PROSITE" id="PS00352">
    <property type="entry name" value="CSD_1"/>
    <property type="match status" value="1"/>
</dbReference>
<proteinExistence type="predicted"/>
<name>A0A142EMY0_9BACT</name>
<dbReference type="Pfam" id="PF00313">
    <property type="entry name" value="CSD"/>
    <property type="match status" value="1"/>
</dbReference>
<organism evidence="5 6">
    <name type="scientific">Algoriphagus sanaruensis</name>
    <dbReference type="NCBI Taxonomy" id="1727163"/>
    <lineage>
        <taxon>Bacteria</taxon>
        <taxon>Pseudomonadati</taxon>
        <taxon>Bacteroidota</taxon>
        <taxon>Cytophagia</taxon>
        <taxon>Cytophagales</taxon>
        <taxon>Cyclobacteriaceae</taxon>
        <taxon>Algoriphagus</taxon>
    </lineage>
</organism>
<dbReference type="InterPro" id="IPR002059">
    <property type="entry name" value="CSP_DNA-bd"/>
</dbReference>
<protein>
    <submittedName>
        <fullName evidence="5">Cold-shock protein</fullName>
    </submittedName>
</protein>
<dbReference type="PRINTS" id="PR00050">
    <property type="entry name" value="COLDSHOCK"/>
</dbReference>
<dbReference type="GO" id="GO:0003676">
    <property type="term" value="F:nucleic acid binding"/>
    <property type="evidence" value="ECO:0007669"/>
    <property type="project" value="InterPro"/>
</dbReference>
<dbReference type="CDD" id="cd04458">
    <property type="entry name" value="CSP_CDS"/>
    <property type="match status" value="1"/>
</dbReference>
<dbReference type="Proteomes" id="UP000073816">
    <property type="component" value="Chromosome"/>
</dbReference>
<sequence>MNEGTVKFFNTTKGFGFITPADQSEDVFVHHSGLVHEIRENDRVTYDKVQGKKGINAVNVKVVR</sequence>
<keyword evidence="2" id="KW-0963">Cytoplasm</keyword>
<evidence type="ECO:0000313" key="5">
    <source>
        <dbReference type="EMBL" id="AMQ56485.1"/>
    </source>
</evidence>
<evidence type="ECO:0000256" key="2">
    <source>
        <dbReference type="ARBA" id="ARBA00022490"/>
    </source>
</evidence>
<dbReference type="STRING" id="1727163.AO498_08655"/>
<reference evidence="5 6" key="2">
    <citation type="journal article" date="2016" name="Genome Announc.">
        <title>Complete Genome Sequence of Algoriphagus sp. Strain M8-2, Isolated from a Brackish Lake.</title>
        <authorList>
            <person name="Muraguchi Y."/>
            <person name="Kushimoto K."/>
            <person name="Ohtsubo Y."/>
            <person name="Suzuki T."/>
            <person name="Dohra H."/>
            <person name="Kimbara K."/>
            <person name="Shintani M."/>
        </authorList>
    </citation>
    <scope>NUCLEOTIDE SEQUENCE [LARGE SCALE GENOMIC DNA]</scope>
    <source>
        <strain evidence="5 6">M8-2</strain>
    </source>
</reference>
<accession>A0A142EMY0</accession>
<dbReference type="InterPro" id="IPR011129">
    <property type="entry name" value="CSD"/>
</dbReference>
<dbReference type="EMBL" id="CP012836">
    <property type="protein sequence ID" value="AMQ56485.1"/>
    <property type="molecule type" value="Genomic_DNA"/>
</dbReference>
<dbReference type="AlphaFoldDB" id="A0A142EMY0"/>
<dbReference type="PANTHER" id="PTHR11544">
    <property type="entry name" value="COLD SHOCK DOMAIN CONTAINING PROTEINS"/>
    <property type="match status" value="1"/>
</dbReference>
<dbReference type="InterPro" id="IPR012156">
    <property type="entry name" value="Cold_shock_CspA"/>
</dbReference>
<gene>
    <name evidence="5" type="ORF">AO498_08655</name>
</gene>
<dbReference type="SUPFAM" id="SSF50249">
    <property type="entry name" value="Nucleic acid-binding proteins"/>
    <property type="match status" value="1"/>
</dbReference>
<dbReference type="InterPro" id="IPR012340">
    <property type="entry name" value="NA-bd_OB-fold"/>
</dbReference>
<dbReference type="InterPro" id="IPR050181">
    <property type="entry name" value="Cold_shock_domain"/>
</dbReference>
<evidence type="ECO:0000256" key="3">
    <source>
        <dbReference type="RuleBase" id="RU000408"/>
    </source>
</evidence>
<keyword evidence="6" id="KW-1185">Reference proteome</keyword>
<dbReference type="OrthoDB" id="9805039at2"/>
<evidence type="ECO:0000259" key="4">
    <source>
        <dbReference type="PROSITE" id="PS51857"/>
    </source>
</evidence>
<dbReference type="SMART" id="SM00357">
    <property type="entry name" value="CSP"/>
    <property type="match status" value="1"/>
</dbReference>